<keyword evidence="3" id="KW-0804">Transcription</keyword>
<evidence type="ECO:0000313" key="5">
    <source>
        <dbReference type="EMBL" id="PRQ66921.1"/>
    </source>
</evidence>
<reference evidence="5 6" key="1">
    <citation type="submission" date="2018-03" db="EMBL/GenBank/DDBJ databases">
        <title>Genetic Diversity and Phenotypic Plasticity of AHL Mediated Quorum Sensing in Environmental Strains of Vibrio mediterranei.</title>
        <authorList>
            <person name="Lantoine F."/>
            <person name="Vouve F."/>
        </authorList>
    </citation>
    <scope>NUCLEOTIDE SEQUENCE [LARGE SCALE GENOMIC DNA]</scope>
    <source>
        <strain evidence="5 6">17LN0615E</strain>
    </source>
</reference>
<dbReference type="PRINTS" id="PR00778">
    <property type="entry name" value="HTHARSR"/>
</dbReference>
<accession>A0ABX5DF35</accession>
<dbReference type="CDD" id="cd00090">
    <property type="entry name" value="HTH_ARSR"/>
    <property type="match status" value="1"/>
</dbReference>
<comment type="caution">
    <text evidence="5">The sequence shown here is derived from an EMBL/GenBank/DDBJ whole genome shotgun (WGS) entry which is preliminary data.</text>
</comment>
<dbReference type="InterPro" id="IPR001845">
    <property type="entry name" value="HTH_ArsR_DNA-bd_dom"/>
</dbReference>
<dbReference type="InterPro" id="IPR036388">
    <property type="entry name" value="WH-like_DNA-bd_sf"/>
</dbReference>
<dbReference type="PANTHER" id="PTHR43132:SF6">
    <property type="entry name" value="HTH-TYPE TRANSCRIPTIONAL REPRESSOR CZRA"/>
    <property type="match status" value="1"/>
</dbReference>
<proteinExistence type="predicted"/>
<keyword evidence="1" id="KW-0805">Transcription regulation</keyword>
<name>A0ABX5DF35_9VIBR</name>
<evidence type="ECO:0000313" key="6">
    <source>
        <dbReference type="Proteomes" id="UP000238163"/>
    </source>
</evidence>
<sequence length="97" mass="11188">MDFKQMKERASDVSEVLKVMSHPERLFVLCQLSEGEVGVGQLQSSSNLSQSAFSQHLSVLRRARLVTIRKESQHVYYSLKDKRIIDLVKHIHSIYSE</sequence>
<evidence type="ECO:0000256" key="2">
    <source>
        <dbReference type="ARBA" id="ARBA00023125"/>
    </source>
</evidence>
<organism evidence="5 6">
    <name type="scientific">Vibrio mediterranei</name>
    <dbReference type="NCBI Taxonomy" id="689"/>
    <lineage>
        <taxon>Bacteria</taxon>
        <taxon>Pseudomonadati</taxon>
        <taxon>Pseudomonadota</taxon>
        <taxon>Gammaproteobacteria</taxon>
        <taxon>Vibrionales</taxon>
        <taxon>Vibrionaceae</taxon>
        <taxon>Vibrio</taxon>
    </lineage>
</organism>
<dbReference type="InterPro" id="IPR036390">
    <property type="entry name" value="WH_DNA-bd_sf"/>
</dbReference>
<gene>
    <name evidence="5" type="ORF">COR51_14210</name>
</gene>
<evidence type="ECO:0000256" key="3">
    <source>
        <dbReference type="ARBA" id="ARBA00023163"/>
    </source>
</evidence>
<dbReference type="Gene3D" id="1.10.10.10">
    <property type="entry name" value="Winged helix-like DNA-binding domain superfamily/Winged helix DNA-binding domain"/>
    <property type="match status" value="1"/>
</dbReference>
<protein>
    <submittedName>
        <fullName evidence="5">Transcriptional regulator</fullName>
    </submittedName>
</protein>
<feature type="domain" description="HTH arsR-type" evidence="4">
    <location>
        <begin position="5"/>
        <end position="97"/>
    </location>
</feature>
<dbReference type="Proteomes" id="UP000238163">
    <property type="component" value="Unassembled WGS sequence"/>
</dbReference>
<evidence type="ECO:0000256" key="1">
    <source>
        <dbReference type="ARBA" id="ARBA00023015"/>
    </source>
</evidence>
<dbReference type="SMART" id="SM00418">
    <property type="entry name" value="HTH_ARSR"/>
    <property type="match status" value="1"/>
</dbReference>
<dbReference type="InterPro" id="IPR051011">
    <property type="entry name" value="Metal_resp_trans_reg"/>
</dbReference>
<dbReference type="EMBL" id="NWTN01000008">
    <property type="protein sequence ID" value="PRQ66921.1"/>
    <property type="molecule type" value="Genomic_DNA"/>
</dbReference>
<dbReference type="NCBIfam" id="NF033788">
    <property type="entry name" value="HTH_metalloreg"/>
    <property type="match status" value="1"/>
</dbReference>
<dbReference type="PANTHER" id="PTHR43132">
    <property type="entry name" value="ARSENICAL RESISTANCE OPERON REPRESSOR ARSR-RELATED"/>
    <property type="match status" value="1"/>
</dbReference>
<keyword evidence="2" id="KW-0238">DNA-binding</keyword>
<dbReference type="RefSeq" id="WP_062458208.1">
    <property type="nucleotide sequence ID" value="NZ_FLLQ01000002.1"/>
</dbReference>
<keyword evidence="6" id="KW-1185">Reference proteome</keyword>
<dbReference type="Pfam" id="PF01022">
    <property type="entry name" value="HTH_5"/>
    <property type="match status" value="1"/>
</dbReference>
<dbReference type="PROSITE" id="PS50987">
    <property type="entry name" value="HTH_ARSR_2"/>
    <property type="match status" value="1"/>
</dbReference>
<dbReference type="InterPro" id="IPR011991">
    <property type="entry name" value="ArsR-like_HTH"/>
</dbReference>
<evidence type="ECO:0000259" key="4">
    <source>
        <dbReference type="PROSITE" id="PS50987"/>
    </source>
</evidence>
<dbReference type="SUPFAM" id="SSF46785">
    <property type="entry name" value="Winged helix' DNA-binding domain"/>
    <property type="match status" value="1"/>
</dbReference>